<feature type="transmembrane region" description="Helical" evidence="8">
    <location>
        <begin position="316"/>
        <end position="338"/>
    </location>
</feature>
<dbReference type="Proteomes" id="UP001432011">
    <property type="component" value="Chromosome"/>
</dbReference>
<evidence type="ECO:0000256" key="3">
    <source>
        <dbReference type="ARBA" id="ARBA00022475"/>
    </source>
</evidence>
<evidence type="ECO:0000256" key="2">
    <source>
        <dbReference type="ARBA" id="ARBA00022448"/>
    </source>
</evidence>
<keyword evidence="6 8" id="KW-0472">Membrane</keyword>
<name>A0ABZ1SYY0_9ACTN</name>
<evidence type="ECO:0000256" key="1">
    <source>
        <dbReference type="ARBA" id="ARBA00004651"/>
    </source>
</evidence>
<evidence type="ECO:0000256" key="6">
    <source>
        <dbReference type="ARBA" id="ARBA00023136"/>
    </source>
</evidence>
<accession>A0ABZ1SYY0</accession>
<feature type="transmembrane region" description="Helical" evidence="8">
    <location>
        <begin position="413"/>
        <end position="435"/>
    </location>
</feature>
<keyword evidence="5 8" id="KW-1133">Transmembrane helix</keyword>
<feature type="transmembrane region" description="Helical" evidence="8">
    <location>
        <begin position="345"/>
        <end position="363"/>
    </location>
</feature>
<dbReference type="EMBL" id="CP108085">
    <property type="protein sequence ID" value="WUP77861.1"/>
    <property type="molecule type" value="Genomic_DNA"/>
</dbReference>
<evidence type="ECO:0000259" key="9">
    <source>
        <dbReference type="PROSITE" id="PS50850"/>
    </source>
</evidence>
<dbReference type="NCBIfam" id="TIGR00711">
    <property type="entry name" value="efflux_EmrB"/>
    <property type="match status" value="1"/>
</dbReference>
<dbReference type="InterPro" id="IPR004638">
    <property type="entry name" value="EmrB-like"/>
</dbReference>
<keyword evidence="4 8" id="KW-0812">Transmembrane</keyword>
<dbReference type="InterPro" id="IPR020846">
    <property type="entry name" value="MFS_dom"/>
</dbReference>
<dbReference type="InterPro" id="IPR036259">
    <property type="entry name" value="MFS_trans_sf"/>
</dbReference>
<comment type="subcellular location">
    <subcellularLocation>
        <location evidence="1">Cell membrane</location>
        <topology evidence="1">Multi-pass membrane protein</topology>
    </subcellularLocation>
</comment>
<keyword evidence="3" id="KW-1003">Cell membrane</keyword>
<evidence type="ECO:0000313" key="11">
    <source>
        <dbReference type="Proteomes" id="UP001432011"/>
    </source>
</evidence>
<evidence type="ECO:0000256" key="4">
    <source>
        <dbReference type="ARBA" id="ARBA00022692"/>
    </source>
</evidence>
<feature type="transmembrane region" description="Helical" evidence="8">
    <location>
        <begin position="238"/>
        <end position="260"/>
    </location>
</feature>
<dbReference type="Pfam" id="PF07690">
    <property type="entry name" value="MFS_1"/>
    <property type="match status" value="1"/>
</dbReference>
<gene>
    <name evidence="10" type="ORF">OG913_12915</name>
</gene>
<proteinExistence type="predicted"/>
<dbReference type="PANTHER" id="PTHR23501">
    <property type="entry name" value="MAJOR FACILITATOR SUPERFAMILY"/>
    <property type="match status" value="1"/>
</dbReference>
<feature type="transmembrane region" description="Helical" evidence="8">
    <location>
        <begin position="149"/>
        <end position="167"/>
    </location>
</feature>
<feature type="transmembrane region" description="Helical" evidence="8">
    <location>
        <begin position="281"/>
        <end position="304"/>
    </location>
</feature>
<organism evidence="10 11">
    <name type="scientific">Microbispora hainanensis</name>
    <dbReference type="NCBI Taxonomy" id="568844"/>
    <lineage>
        <taxon>Bacteria</taxon>
        <taxon>Bacillati</taxon>
        <taxon>Actinomycetota</taxon>
        <taxon>Actinomycetes</taxon>
        <taxon>Streptosporangiales</taxon>
        <taxon>Streptosporangiaceae</taxon>
        <taxon>Microbispora</taxon>
    </lineage>
</organism>
<feature type="transmembrane region" description="Helical" evidence="8">
    <location>
        <begin position="60"/>
        <end position="80"/>
    </location>
</feature>
<feature type="transmembrane region" description="Helical" evidence="8">
    <location>
        <begin position="369"/>
        <end position="392"/>
    </location>
</feature>
<evidence type="ECO:0000256" key="8">
    <source>
        <dbReference type="SAM" id="Phobius"/>
    </source>
</evidence>
<dbReference type="Gene3D" id="1.20.1720.10">
    <property type="entry name" value="Multidrug resistance protein D"/>
    <property type="match status" value="1"/>
</dbReference>
<feature type="domain" description="Major facilitator superfamily (MFS) profile" evidence="9">
    <location>
        <begin position="26"/>
        <end position="500"/>
    </location>
</feature>
<keyword evidence="2" id="KW-0813">Transport</keyword>
<protein>
    <submittedName>
        <fullName evidence="10">MFS transporter</fullName>
    </submittedName>
</protein>
<dbReference type="SUPFAM" id="SSF103473">
    <property type="entry name" value="MFS general substrate transporter"/>
    <property type="match status" value="1"/>
</dbReference>
<feature type="transmembrane region" description="Helical" evidence="8">
    <location>
        <begin position="116"/>
        <end position="137"/>
    </location>
</feature>
<feature type="transmembrane region" description="Helical" evidence="8">
    <location>
        <begin position="92"/>
        <end position="110"/>
    </location>
</feature>
<feature type="region of interest" description="Disordered" evidence="7">
    <location>
        <begin position="500"/>
        <end position="557"/>
    </location>
</feature>
<dbReference type="InterPro" id="IPR011701">
    <property type="entry name" value="MFS"/>
</dbReference>
<sequence>MSTTASGAPPAGQAPPALSAAHVRLAVAGVMAGMLLSALDQTVVSTALPRIVSDLGGMDMLSWVVTAYLVTSMVVTPLWGKISDLYGRRSTFMAAIGLFLLASALCGLAQDVGQLIAFRALQGLGGGGLFALALTVIGDVVPPRERGRYQGYFAGVFALASLGGPLLGGWLADGPGWRWIFWVNVPVGLVSLAVVAAVLRLPVTRREHHVDYLGAALIVAGVTALLLYLDWAGEEYGWAAPGSLALPAVFAVAAVLFVVVERRAAEPVIPLRLFGNPVFRVANVFGFLAGAAMFSGIVFLPVYLQVVSGMSPTTAGLAMLPAMFGIIIATAVSGNLITRTGRYKIFPMLGSVLLVLAMLPLSRLAVDTAYWWVAVLSFVFGAGTGLTMQPVLTAVQNAVEMRDLGAATGAANFFQRMGAAVGTAVLGAVFSSGLARHLADEAGGVRVAADDVQAIQRLAEPLKGHVLAAFAQALDDVFLVAVPVVALALVVSLFLREVPPRQMPQPADGTQQAAGDKQPERPERPQGHEQPRGGTTPNGDGREQAGAEQGGRANSPR</sequence>
<dbReference type="CDD" id="cd17502">
    <property type="entry name" value="MFS_Azr1_MDR_like"/>
    <property type="match status" value="1"/>
</dbReference>
<dbReference type="Gene3D" id="1.20.1250.20">
    <property type="entry name" value="MFS general substrate transporter like domains"/>
    <property type="match status" value="1"/>
</dbReference>
<feature type="transmembrane region" description="Helical" evidence="8">
    <location>
        <begin position="179"/>
        <end position="200"/>
    </location>
</feature>
<feature type="transmembrane region" description="Helical" evidence="8">
    <location>
        <begin position="477"/>
        <end position="495"/>
    </location>
</feature>
<evidence type="ECO:0000256" key="7">
    <source>
        <dbReference type="SAM" id="MobiDB-lite"/>
    </source>
</evidence>
<feature type="compositionally biased region" description="Basic and acidic residues" evidence="7">
    <location>
        <begin position="517"/>
        <end position="531"/>
    </location>
</feature>
<dbReference type="PANTHER" id="PTHR23501:SF197">
    <property type="entry name" value="COMD"/>
    <property type="match status" value="1"/>
</dbReference>
<dbReference type="PROSITE" id="PS50850">
    <property type="entry name" value="MFS"/>
    <property type="match status" value="1"/>
</dbReference>
<feature type="transmembrane region" description="Helical" evidence="8">
    <location>
        <begin position="212"/>
        <end position="232"/>
    </location>
</feature>
<evidence type="ECO:0000256" key="5">
    <source>
        <dbReference type="ARBA" id="ARBA00022989"/>
    </source>
</evidence>
<dbReference type="RefSeq" id="WP_142648882.1">
    <property type="nucleotide sequence ID" value="NZ_CP108085.1"/>
</dbReference>
<evidence type="ECO:0000313" key="10">
    <source>
        <dbReference type="EMBL" id="WUP77861.1"/>
    </source>
</evidence>
<keyword evidence="11" id="KW-1185">Reference proteome</keyword>
<reference evidence="10" key="1">
    <citation type="submission" date="2022-10" db="EMBL/GenBank/DDBJ databases">
        <title>The complete genomes of actinobacterial strains from the NBC collection.</title>
        <authorList>
            <person name="Joergensen T.S."/>
            <person name="Alvarez Arevalo M."/>
            <person name="Sterndorff E.B."/>
            <person name="Faurdal D."/>
            <person name="Vuksanovic O."/>
            <person name="Mourched A.-S."/>
            <person name="Charusanti P."/>
            <person name="Shaw S."/>
            <person name="Blin K."/>
            <person name="Weber T."/>
        </authorList>
    </citation>
    <scope>NUCLEOTIDE SEQUENCE</scope>
    <source>
        <strain evidence="10">NBC_00254</strain>
    </source>
</reference>
<dbReference type="PRINTS" id="PR01036">
    <property type="entry name" value="TCRTETB"/>
</dbReference>